<dbReference type="GO" id="GO:0046294">
    <property type="term" value="P:formaldehyde catabolic process"/>
    <property type="evidence" value="ECO:0007669"/>
    <property type="project" value="TreeGrafter"/>
</dbReference>
<reference evidence="7 8" key="1">
    <citation type="journal article" date="2013" name="Curr. Biol.">
        <title>The Genome of the Foraminiferan Reticulomyxa filosa.</title>
        <authorList>
            <person name="Glockner G."/>
            <person name="Hulsmann N."/>
            <person name="Schleicher M."/>
            <person name="Noegel A.A."/>
            <person name="Eichinger L."/>
            <person name="Gallinger C."/>
            <person name="Pawlowski J."/>
            <person name="Sierra R."/>
            <person name="Euteneuer U."/>
            <person name="Pillet L."/>
            <person name="Moustafa A."/>
            <person name="Platzer M."/>
            <person name="Groth M."/>
            <person name="Szafranski K."/>
            <person name="Schliwa M."/>
        </authorList>
    </citation>
    <scope>NUCLEOTIDE SEQUENCE [LARGE SCALE GENOMIC DNA]</scope>
</reference>
<dbReference type="InterPro" id="IPR011032">
    <property type="entry name" value="GroES-like_sf"/>
</dbReference>
<dbReference type="EMBL" id="ASPP01006773">
    <property type="protein sequence ID" value="ETO28258.1"/>
    <property type="molecule type" value="Genomic_DNA"/>
</dbReference>
<keyword evidence="8" id="KW-1185">Reference proteome</keyword>
<dbReference type="SUPFAM" id="SSF53474">
    <property type="entry name" value="alpha/beta-Hydrolases"/>
    <property type="match status" value="1"/>
</dbReference>
<dbReference type="InterPro" id="IPR029058">
    <property type="entry name" value="AB_hydrolase_fold"/>
</dbReference>
<dbReference type="FunFam" id="3.40.50.720:FF:000003">
    <property type="entry name" value="S-(hydroxymethyl)glutathione dehydrogenase"/>
    <property type="match status" value="1"/>
</dbReference>
<dbReference type="AlphaFoldDB" id="X6NQR3"/>
<dbReference type="Gene3D" id="3.40.50.1820">
    <property type="entry name" value="alpha/beta hydrolase"/>
    <property type="match status" value="1"/>
</dbReference>
<dbReference type="InterPro" id="IPR013149">
    <property type="entry name" value="ADH-like_C"/>
</dbReference>
<dbReference type="InterPro" id="IPR036291">
    <property type="entry name" value="NAD(P)-bd_dom_sf"/>
</dbReference>
<evidence type="ECO:0000313" key="7">
    <source>
        <dbReference type="EMBL" id="ETO28258.1"/>
    </source>
</evidence>
<dbReference type="Proteomes" id="UP000023152">
    <property type="component" value="Unassembled WGS sequence"/>
</dbReference>
<sequence>MYDYVTKELPHLIASEKYTYTDEETKESKQAQLPLDTKNVGGVIKLCGHSVGGHGALIVFLRNPKTYKSISVFSPVCNPINSRWGQKAFKGFLGDNVEKWKEYDATELALHYSGRKDFEILIDQGAADSFLADGQDKHDQLRVKAFVLACQQSVIQSSYSWQEGYGHGYDFVATFIADHIGHHGKALGCKRKHVGDFVVQIERLLQFTKGEIYLHSICSTKLQFCFVFENKAIASEGTQGKVIKCKAAVAWEPWDEKTKEPLRVCHTDWYTLSGKDPEGVFPSILGHEGCSIVESVGKNVRSVKPGDVVVPLYIPECSECKFCKSGKTNLCQAIRVTQGKGLMPDNSVRYKCKGKDIFHFMVLIPKFAHKNMANFDFVQGTSTFSQYSVLPEISVAKVNPSIIDKKLEKEVCLLGCGVTTGIGAARNTMKVTPGSTVAIFGLGGVGLSVIQGCKINGAKRIIGVDNNPIKFDIAKKMGATDVVNPNDYPDKLIQNVIVDMTDGGVDFSFECIGLTETMRASLECCHKGWGEACIIGVAASGQEIRTKPFMLVTGRVWRGSAFGGTKGRTGVPPLVEEFIDGKIDIESMVTDVVPLSKINHAFDLMKQKDKLRYIYIIHKNINCQHLVLVCVATAFERLSICGNSELSFRCF</sequence>
<dbReference type="PANTHER" id="PTHR43880">
    <property type="entry name" value="ALCOHOL DEHYDROGENASE"/>
    <property type="match status" value="1"/>
</dbReference>
<evidence type="ECO:0000256" key="4">
    <source>
        <dbReference type="ARBA" id="ARBA00023027"/>
    </source>
</evidence>
<dbReference type="GO" id="GO:0051903">
    <property type="term" value="F:S-(hydroxymethyl)glutathione dehydrogenase [NAD(P)+] activity"/>
    <property type="evidence" value="ECO:0007669"/>
    <property type="project" value="TreeGrafter"/>
</dbReference>
<dbReference type="Gene3D" id="3.40.50.720">
    <property type="entry name" value="NAD(P)-binding Rossmann-like Domain"/>
    <property type="match status" value="1"/>
</dbReference>
<accession>X6NQR3</accession>
<evidence type="ECO:0000256" key="1">
    <source>
        <dbReference type="ARBA" id="ARBA00001947"/>
    </source>
</evidence>
<dbReference type="Pfam" id="PF00756">
    <property type="entry name" value="Esterase"/>
    <property type="match status" value="1"/>
</dbReference>
<feature type="domain" description="Alcohol dehydrogenase-like C-terminal" evidence="5">
    <location>
        <begin position="444"/>
        <end position="564"/>
    </location>
</feature>
<protein>
    <submittedName>
        <fullName evidence="7">Putative alcohol dehydrogenase</fullName>
    </submittedName>
</protein>
<dbReference type="InterPro" id="IPR000801">
    <property type="entry name" value="Esterase-like"/>
</dbReference>
<evidence type="ECO:0000259" key="5">
    <source>
        <dbReference type="Pfam" id="PF00107"/>
    </source>
</evidence>
<organism evidence="7 8">
    <name type="scientific">Reticulomyxa filosa</name>
    <dbReference type="NCBI Taxonomy" id="46433"/>
    <lineage>
        <taxon>Eukaryota</taxon>
        <taxon>Sar</taxon>
        <taxon>Rhizaria</taxon>
        <taxon>Retaria</taxon>
        <taxon>Foraminifera</taxon>
        <taxon>Monothalamids</taxon>
        <taxon>Reticulomyxidae</taxon>
        <taxon>Reticulomyxa</taxon>
    </lineage>
</organism>
<keyword evidence="3" id="KW-0862">Zinc</keyword>
<evidence type="ECO:0000256" key="2">
    <source>
        <dbReference type="ARBA" id="ARBA00022723"/>
    </source>
</evidence>
<keyword evidence="2" id="KW-0479">Metal-binding</keyword>
<gene>
    <name evidence="7" type="ORF">RFI_08873</name>
</gene>
<name>X6NQR3_RETFI</name>
<dbReference type="GO" id="GO:0005829">
    <property type="term" value="C:cytosol"/>
    <property type="evidence" value="ECO:0007669"/>
    <property type="project" value="TreeGrafter"/>
</dbReference>
<dbReference type="Gene3D" id="3.90.180.10">
    <property type="entry name" value="Medium-chain alcohol dehydrogenases, catalytic domain"/>
    <property type="match status" value="1"/>
</dbReference>
<dbReference type="InterPro" id="IPR013154">
    <property type="entry name" value="ADH-like_N"/>
</dbReference>
<dbReference type="SUPFAM" id="SSF50129">
    <property type="entry name" value="GroES-like"/>
    <property type="match status" value="2"/>
</dbReference>
<dbReference type="Pfam" id="PF00107">
    <property type="entry name" value="ADH_zinc_N"/>
    <property type="match status" value="1"/>
</dbReference>
<comment type="cofactor">
    <cofactor evidence="1">
        <name>Zn(2+)</name>
        <dbReference type="ChEBI" id="CHEBI:29105"/>
    </cofactor>
</comment>
<dbReference type="OrthoDB" id="417550at2759"/>
<feature type="domain" description="Alcohol dehydrogenase-like N-terminal" evidence="6">
    <location>
        <begin position="264"/>
        <end position="336"/>
    </location>
</feature>
<comment type="caution">
    <text evidence="7">The sequence shown here is derived from an EMBL/GenBank/DDBJ whole genome shotgun (WGS) entry which is preliminary data.</text>
</comment>
<dbReference type="SUPFAM" id="SSF51735">
    <property type="entry name" value="NAD(P)-binding Rossmann-fold domains"/>
    <property type="match status" value="1"/>
</dbReference>
<dbReference type="Pfam" id="PF08240">
    <property type="entry name" value="ADH_N"/>
    <property type="match status" value="1"/>
</dbReference>
<evidence type="ECO:0000313" key="8">
    <source>
        <dbReference type="Proteomes" id="UP000023152"/>
    </source>
</evidence>
<dbReference type="GO" id="GO:0008270">
    <property type="term" value="F:zinc ion binding"/>
    <property type="evidence" value="ECO:0007669"/>
    <property type="project" value="TreeGrafter"/>
</dbReference>
<keyword evidence="4" id="KW-0520">NAD</keyword>
<proteinExistence type="predicted"/>
<dbReference type="OMA" id="CDDTNFA"/>
<evidence type="ECO:0000259" key="6">
    <source>
        <dbReference type="Pfam" id="PF08240"/>
    </source>
</evidence>
<evidence type="ECO:0000256" key="3">
    <source>
        <dbReference type="ARBA" id="ARBA00022833"/>
    </source>
</evidence>
<dbReference type="PANTHER" id="PTHR43880:SF12">
    <property type="entry name" value="ALCOHOL DEHYDROGENASE CLASS-3"/>
    <property type="match status" value="1"/>
</dbReference>